<proteinExistence type="predicted"/>
<protein>
    <recommendedName>
        <fullName evidence="4">DUF3566 domain-containing protein</fullName>
    </recommendedName>
</protein>
<evidence type="ECO:0008006" key="4">
    <source>
        <dbReference type="Google" id="ProtNLM"/>
    </source>
</evidence>
<dbReference type="RefSeq" id="WP_124220929.1">
    <property type="nucleotide sequence ID" value="NZ_RKRF01000008.1"/>
</dbReference>
<keyword evidence="1" id="KW-0812">Transmembrane</keyword>
<accession>A0A3N5BFU1</accession>
<evidence type="ECO:0000256" key="1">
    <source>
        <dbReference type="SAM" id="Phobius"/>
    </source>
</evidence>
<evidence type="ECO:0000313" key="2">
    <source>
        <dbReference type="EMBL" id="RPF54160.1"/>
    </source>
</evidence>
<dbReference type="EMBL" id="RKRF01000008">
    <property type="protein sequence ID" value="RPF54160.1"/>
    <property type="molecule type" value="Genomic_DNA"/>
</dbReference>
<organism evidence="2 3">
    <name type="scientific">Aquisalibacillus elongatus</name>
    <dbReference type="NCBI Taxonomy" id="485577"/>
    <lineage>
        <taxon>Bacteria</taxon>
        <taxon>Bacillati</taxon>
        <taxon>Bacillota</taxon>
        <taxon>Bacilli</taxon>
        <taxon>Bacillales</taxon>
        <taxon>Bacillaceae</taxon>
        <taxon>Aquisalibacillus</taxon>
    </lineage>
</organism>
<keyword evidence="1" id="KW-1133">Transmembrane helix</keyword>
<gene>
    <name evidence="2" type="ORF">EDC24_1352</name>
</gene>
<name>A0A3N5BFU1_9BACI</name>
<dbReference type="AlphaFoldDB" id="A0A3N5BFU1"/>
<dbReference type="OrthoDB" id="2935423at2"/>
<feature type="transmembrane region" description="Helical" evidence="1">
    <location>
        <begin position="52"/>
        <end position="80"/>
    </location>
</feature>
<sequence>MNQVEVKRVGVKSVFKVLVYLLSLPLSIFFVVGIVASVIGMSTSQLDWVATFGPFIIMPFFFIAFYGLLSMLIAAVYNFLAKRFGGLKLQVQGLEEKAE</sequence>
<feature type="transmembrane region" description="Helical" evidence="1">
    <location>
        <begin position="17"/>
        <end position="40"/>
    </location>
</feature>
<dbReference type="Proteomes" id="UP000276443">
    <property type="component" value="Unassembled WGS sequence"/>
</dbReference>
<comment type="caution">
    <text evidence="2">The sequence shown here is derived from an EMBL/GenBank/DDBJ whole genome shotgun (WGS) entry which is preliminary data.</text>
</comment>
<evidence type="ECO:0000313" key="3">
    <source>
        <dbReference type="Proteomes" id="UP000276443"/>
    </source>
</evidence>
<keyword evidence="1" id="KW-0472">Membrane</keyword>
<keyword evidence="3" id="KW-1185">Reference proteome</keyword>
<reference evidence="2 3" key="1">
    <citation type="submission" date="2018-11" db="EMBL/GenBank/DDBJ databases">
        <title>Genomic Encyclopedia of Type Strains, Phase IV (KMG-IV): sequencing the most valuable type-strain genomes for metagenomic binning, comparative biology and taxonomic classification.</title>
        <authorList>
            <person name="Goeker M."/>
        </authorList>
    </citation>
    <scope>NUCLEOTIDE SEQUENCE [LARGE SCALE GENOMIC DNA]</scope>
    <source>
        <strain evidence="2 3">DSM 18090</strain>
    </source>
</reference>